<reference evidence="3" key="1">
    <citation type="submission" date="2023-10" db="EMBL/GenBank/DDBJ databases">
        <authorList>
            <person name="Chen Y."/>
            <person name="Shah S."/>
            <person name="Dougan E. K."/>
            <person name="Thang M."/>
            <person name="Chan C."/>
        </authorList>
    </citation>
    <scope>NUCLEOTIDE SEQUENCE [LARGE SCALE GENOMIC DNA]</scope>
</reference>
<sequence>MARATWRSDIVDVDGDASAVDADRLEAAMQLLRARKREREQEERDTRRAERMERIYMAKAEEDTRRSAKAMATAANQHREAVLRERLLSGELIGMQKDRQRRQLVAVDTATEDLVAETDEMLDRQYLLDVQMALAATVDDDVEVKSEGCRAEPASRLPPSSPTQIPTPTELPSPTEIPASSSRCSVRTVVPVSDDAGQRGRSHAPRSTPMQMAEAARSSQYSEGAHGGGTALSEVEGSSHSSDYTYPDYT</sequence>
<evidence type="ECO:0000256" key="1">
    <source>
        <dbReference type="SAM" id="Coils"/>
    </source>
</evidence>
<gene>
    <name evidence="3" type="ORF">PCOR1329_LOCUS39079</name>
</gene>
<proteinExistence type="predicted"/>
<evidence type="ECO:0000313" key="4">
    <source>
        <dbReference type="Proteomes" id="UP001189429"/>
    </source>
</evidence>
<comment type="caution">
    <text evidence="3">The sequence shown here is derived from an EMBL/GenBank/DDBJ whole genome shotgun (WGS) entry which is preliminary data.</text>
</comment>
<keyword evidence="4" id="KW-1185">Reference proteome</keyword>
<feature type="non-terminal residue" evidence="3">
    <location>
        <position position="250"/>
    </location>
</feature>
<feature type="region of interest" description="Disordered" evidence="2">
    <location>
        <begin position="146"/>
        <end position="250"/>
    </location>
</feature>
<evidence type="ECO:0000256" key="2">
    <source>
        <dbReference type="SAM" id="MobiDB-lite"/>
    </source>
</evidence>
<evidence type="ECO:0000313" key="3">
    <source>
        <dbReference type="EMBL" id="CAK0845218.1"/>
    </source>
</evidence>
<feature type="coiled-coil region" evidence="1">
    <location>
        <begin position="22"/>
        <end position="52"/>
    </location>
</feature>
<accession>A0ABN9TH73</accession>
<keyword evidence="1" id="KW-0175">Coiled coil</keyword>
<name>A0ABN9TH73_9DINO</name>
<dbReference type="Proteomes" id="UP001189429">
    <property type="component" value="Unassembled WGS sequence"/>
</dbReference>
<dbReference type="EMBL" id="CAUYUJ010014723">
    <property type="protein sequence ID" value="CAK0845218.1"/>
    <property type="molecule type" value="Genomic_DNA"/>
</dbReference>
<protein>
    <submittedName>
        <fullName evidence="3">Uncharacterized protein</fullName>
    </submittedName>
</protein>
<organism evidence="3 4">
    <name type="scientific">Prorocentrum cordatum</name>
    <dbReference type="NCBI Taxonomy" id="2364126"/>
    <lineage>
        <taxon>Eukaryota</taxon>
        <taxon>Sar</taxon>
        <taxon>Alveolata</taxon>
        <taxon>Dinophyceae</taxon>
        <taxon>Prorocentrales</taxon>
        <taxon>Prorocentraceae</taxon>
        <taxon>Prorocentrum</taxon>
    </lineage>
</organism>